<organism evidence="1 2">
    <name type="scientific">Rotaria magnacalcarata</name>
    <dbReference type="NCBI Taxonomy" id="392030"/>
    <lineage>
        <taxon>Eukaryota</taxon>
        <taxon>Metazoa</taxon>
        <taxon>Spiralia</taxon>
        <taxon>Gnathifera</taxon>
        <taxon>Rotifera</taxon>
        <taxon>Eurotatoria</taxon>
        <taxon>Bdelloidea</taxon>
        <taxon>Philodinida</taxon>
        <taxon>Philodinidae</taxon>
        <taxon>Rotaria</taxon>
    </lineage>
</organism>
<sequence length="81" mass="9472">QQQQQQQQQQQHTRSNMMIVDSGHINNETKPFVLVDELSLINKNINTLSQLLEQRLSRLLQAGLPTSHDDLLLLYQEHKVR</sequence>
<feature type="non-terminal residue" evidence="1">
    <location>
        <position position="1"/>
    </location>
</feature>
<dbReference type="AlphaFoldDB" id="A0A8S3HNS2"/>
<comment type="caution">
    <text evidence="1">The sequence shown here is derived from an EMBL/GenBank/DDBJ whole genome shotgun (WGS) entry which is preliminary data.</text>
</comment>
<reference evidence="1" key="1">
    <citation type="submission" date="2021-02" db="EMBL/GenBank/DDBJ databases">
        <authorList>
            <person name="Nowell W R."/>
        </authorList>
    </citation>
    <scope>NUCLEOTIDE SEQUENCE</scope>
</reference>
<accession>A0A8S3HNS2</accession>
<name>A0A8S3HNS2_9BILA</name>
<protein>
    <submittedName>
        <fullName evidence="1">Uncharacterized protein</fullName>
    </submittedName>
</protein>
<dbReference type="Proteomes" id="UP000676336">
    <property type="component" value="Unassembled WGS sequence"/>
</dbReference>
<gene>
    <name evidence="1" type="ORF">SMN809_LOCUS70650</name>
</gene>
<proteinExistence type="predicted"/>
<evidence type="ECO:0000313" key="1">
    <source>
        <dbReference type="EMBL" id="CAF5186446.1"/>
    </source>
</evidence>
<evidence type="ECO:0000313" key="2">
    <source>
        <dbReference type="Proteomes" id="UP000676336"/>
    </source>
</evidence>
<dbReference type="EMBL" id="CAJOBI010321914">
    <property type="protein sequence ID" value="CAF5186446.1"/>
    <property type="molecule type" value="Genomic_DNA"/>
</dbReference>